<protein>
    <submittedName>
        <fullName evidence="1">Uncharacterized protein</fullName>
    </submittedName>
</protein>
<dbReference type="VEuPathDB" id="VectorBase:SSCA006719"/>
<dbReference type="PANTHER" id="PTHR21119:SF5">
    <property type="entry name" value="C2 DOMAIN-CONTAINING PROTEIN"/>
    <property type="match status" value="1"/>
</dbReference>
<name>A0A131ZUH8_SARSC</name>
<sequence length="243" mass="27400">MAKVMKWFDQSTNNNPFVNDITRIWLDSLNEKSCKSIEEVLNGIFLEFVSLEQAQSPKLEQIGDSEQFNDNIITTMKASCDRLILQVRALPGLGYDVNRSAIYDVVLEKFSSSLKVICMTEQSIFVVRPLERPQTKAQIEGPILGSKNKYQPDVIINAVINVLSNTSLDLNFEKYCGFPKASTLITSHPMIGKKSQNKSNRPLANKSTSNIDQKLLIKVVKGYDLDFTDGDENGLLISFMFKY</sequence>
<dbReference type="AlphaFoldDB" id="A0A131ZUH8"/>
<dbReference type="Proteomes" id="UP000616769">
    <property type="component" value="Unassembled WGS sequence"/>
</dbReference>
<organism evidence="1 2">
    <name type="scientific">Sarcoptes scabiei</name>
    <name type="common">Itch mite</name>
    <name type="synonym">Acarus scabiei</name>
    <dbReference type="NCBI Taxonomy" id="52283"/>
    <lineage>
        <taxon>Eukaryota</taxon>
        <taxon>Metazoa</taxon>
        <taxon>Ecdysozoa</taxon>
        <taxon>Arthropoda</taxon>
        <taxon>Chelicerata</taxon>
        <taxon>Arachnida</taxon>
        <taxon>Acari</taxon>
        <taxon>Acariformes</taxon>
        <taxon>Sarcoptiformes</taxon>
        <taxon>Astigmata</taxon>
        <taxon>Psoroptidia</taxon>
        <taxon>Sarcoptoidea</taxon>
        <taxon>Sarcoptidae</taxon>
        <taxon>Sarcoptinae</taxon>
        <taxon>Sarcoptes</taxon>
    </lineage>
</organism>
<evidence type="ECO:0000313" key="1">
    <source>
        <dbReference type="EMBL" id="KPM02231.1"/>
    </source>
</evidence>
<accession>A0A131ZUH8</accession>
<dbReference type="PANTHER" id="PTHR21119">
    <property type="entry name" value="C2 DOMAIN-CONTAINING PROTEIN"/>
    <property type="match status" value="1"/>
</dbReference>
<reference evidence="1 2" key="1">
    <citation type="journal article" date="2015" name="Parasit. Vectors">
        <title>Draft genome of the scabies mite.</title>
        <authorList>
            <person name="Rider S.D.Jr."/>
            <person name="Morgan M.S."/>
            <person name="Arlian L.G."/>
        </authorList>
    </citation>
    <scope>NUCLEOTIDE SEQUENCE [LARGE SCALE GENOMIC DNA]</scope>
    <source>
        <strain evidence="1">Arlian Lab</strain>
    </source>
</reference>
<proteinExistence type="predicted"/>
<dbReference type="InterPro" id="IPR039934">
    <property type="entry name" value="C2CD2/C2CD2L"/>
</dbReference>
<evidence type="ECO:0000313" key="2">
    <source>
        <dbReference type="Proteomes" id="UP000616769"/>
    </source>
</evidence>
<dbReference type="EMBL" id="JXLN01001280">
    <property type="protein sequence ID" value="KPM02231.1"/>
    <property type="molecule type" value="Genomic_DNA"/>
</dbReference>
<comment type="caution">
    <text evidence="1">The sequence shown here is derived from an EMBL/GenBank/DDBJ whole genome shotgun (WGS) entry which is preliminary data.</text>
</comment>
<gene>
    <name evidence="1" type="ORF">QR98_0006400</name>
</gene>
<dbReference type="OrthoDB" id="6516528at2759"/>